<evidence type="ECO:0000313" key="1">
    <source>
        <dbReference type="EMBL" id="HJC35057.1"/>
    </source>
</evidence>
<dbReference type="AlphaFoldDB" id="A0A9D2NMM2"/>
<accession>A0A9D2NMM2</accession>
<name>A0A9D2NMM2_9FIRM</name>
<dbReference type="EMBL" id="DWWO01000131">
    <property type="protein sequence ID" value="HJC35057.1"/>
    <property type="molecule type" value="Genomic_DNA"/>
</dbReference>
<reference evidence="1" key="2">
    <citation type="submission" date="2021-04" db="EMBL/GenBank/DDBJ databases">
        <authorList>
            <person name="Gilroy R."/>
        </authorList>
    </citation>
    <scope>NUCLEOTIDE SEQUENCE</scope>
    <source>
        <strain evidence="1">ChiW19-954</strain>
    </source>
</reference>
<evidence type="ECO:0000313" key="2">
    <source>
        <dbReference type="Proteomes" id="UP000823890"/>
    </source>
</evidence>
<sequence length="189" mass="21129">MGKMIKDGHLGFVDLKEINPPTAARVSGRYLDRWIRIWEDAHKKGAPLELMARDLGEFWLLDQFFTVGIRGYVQSKLGIWLSDSPVSYLESAIFSAARARHPDHIRSLDMKRGMLWQHLRGPLQGAAADMLHQVGARAAVYRADLADVLFDVAHGMLAGDIPGAGTLRNMDPVPPNGWERQFGRTEGQK</sequence>
<protein>
    <submittedName>
        <fullName evidence="1">Uncharacterized protein</fullName>
    </submittedName>
</protein>
<organism evidence="1 2">
    <name type="scientific">Candidatus Mediterraneibacter faecipullorum</name>
    <dbReference type="NCBI Taxonomy" id="2838670"/>
    <lineage>
        <taxon>Bacteria</taxon>
        <taxon>Bacillati</taxon>
        <taxon>Bacillota</taxon>
        <taxon>Clostridia</taxon>
        <taxon>Lachnospirales</taxon>
        <taxon>Lachnospiraceae</taxon>
        <taxon>Mediterraneibacter</taxon>
    </lineage>
</organism>
<comment type="caution">
    <text evidence="1">The sequence shown here is derived from an EMBL/GenBank/DDBJ whole genome shotgun (WGS) entry which is preliminary data.</text>
</comment>
<gene>
    <name evidence="1" type="ORF">H9758_10790</name>
</gene>
<reference evidence="1" key="1">
    <citation type="journal article" date="2021" name="PeerJ">
        <title>Extensive microbial diversity within the chicken gut microbiome revealed by metagenomics and culture.</title>
        <authorList>
            <person name="Gilroy R."/>
            <person name="Ravi A."/>
            <person name="Getino M."/>
            <person name="Pursley I."/>
            <person name="Horton D.L."/>
            <person name="Alikhan N.F."/>
            <person name="Baker D."/>
            <person name="Gharbi K."/>
            <person name="Hall N."/>
            <person name="Watson M."/>
            <person name="Adriaenssens E.M."/>
            <person name="Foster-Nyarko E."/>
            <person name="Jarju S."/>
            <person name="Secka A."/>
            <person name="Antonio M."/>
            <person name="Oren A."/>
            <person name="Chaudhuri R.R."/>
            <person name="La Ragione R."/>
            <person name="Hildebrand F."/>
            <person name="Pallen M.J."/>
        </authorList>
    </citation>
    <scope>NUCLEOTIDE SEQUENCE</scope>
    <source>
        <strain evidence="1">ChiW19-954</strain>
    </source>
</reference>
<proteinExistence type="predicted"/>
<dbReference type="Proteomes" id="UP000823890">
    <property type="component" value="Unassembled WGS sequence"/>
</dbReference>